<dbReference type="Pfam" id="PF25944">
    <property type="entry name" value="Beta-barrel_RND"/>
    <property type="match status" value="1"/>
</dbReference>
<dbReference type="EMBL" id="FXAK01000008">
    <property type="protein sequence ID" value="SMF86869.1"/>
    <property type="molecule type" value="Genomic_DNA"/>
</dbReference>
<evidence type="ECO:0000313" key="10">
    <source>
        <dbReference type="Proteomes" id="UP000192936"/>
    </source>
</evidence>
<dbReference type="PANTHER" id="PTHR30158">
    <property type="entry name" value="ACRA/E-RELATED COMPONENT OF DRUG EFFLUX TRANSPORTER"/>
    <property type="match status" value="1"/>
</dbReference>
<keyword evidence="4" id="KW-0732">Signal</keyword>
<dbReference type="GO" id="GO:0005886">
    <property type="term" value="C:plasma membrane"/>
    <property type="evidence" value="ECO:0007669"/>
    <property type="project" value="UniProtKB-SubCell"/>
</dbReference>
<comment type="similarity">
    <text evidence="2">Belongs to the membrane fusion protein (MFP) (TC 8.A.1) family.</text>
</comment>
<keyword evidence="3" id="KW-0175">Coiled coil</keyword>
<feature type="coiled-coil region" evidence="3">
    <location>
        <begin position="107"/>
        <end position="134"/>
    </location>
</feature>
<dbReference type="RefSeq" id="WP_085090960.1">
    <property type="nucleotide sequence ID" value="NZ_FXAK01000008.1"/>
</dbReference>
<evidence type="ECO:0000259" key="7">
    <source>
        <dbReference type="Pfam" id="PF25944"/>
    </source>
</evidence>
<feature type="domain" description="Multidrug resistance protein MdtA-like barrel-sandwich hybrid" evidence="6">
    <location>
        <begin position="66"/>
        <end position="209"/>
    </location>
</feature>
<dbReference type="NCBIfam" id="TIGR01730">
    <property type="entry name" value="RND_mfp"/>
    <property type="match status" value="1"/>
</dbReference>
<dbReference type="GO" id="GO:0022857">
    <property type="term" value="F:transmembrane transporter activity"/>
    <property type="evidence" value="ECO:0007669"/>
    <property type="project" value="InterPro"/>
</dbReference>
<dbReference type="OrthoDB" id="9800613at2"/>
<dbReference type="Gene3D" id="2.40.50.100">
    <property type="match status" value="1"/>
</dbReference>
<dbReference type="InterPro" id="IPR058626">
    <property type="entry name" value="MdtA-like_b-barrel"/>
</dbReference>
<organism evidence="9 10">
    <name type="scientific">Azospirillum oryzae</name>
    <dbReference type="NCBI Taxonomy" id="286727"/>
    <lineage>
        <taxon>Bacteria</taxon>
        <taxon>Pseudomonadati</taxon>
        <taxon>Pseudomonadota</taxon>
        <taxon>Alphaproteobacteria</taxon>
        <taxon>Rhodospirillales</taxon>
        <taxon>Azospirillaceae</taxon>
        <taxon>Azospirillum</taxon>
    </lineage>
</organism>
<evidence type="ECO:0000259" key="8">
    <source>
        <dbReference type="Pfam" id="PF25967"/>
    </source>
</evidence>
<dbReference type="Gene3D" id="2.40.420.20">
    <property type="match status" value="1"/>
</dbReference>
<evidence type="ECO:0000313" key="9">
    <source>
        <dbReference type="EMBL" id="SMF86869.1"/>
    </source>
</evidence>
<dbReference type="Pfam" id="PF25917">
    <property type="entry name" value="BSH_RND"/>
    <property type="match status" value="1"/>
</dbReference>
<evidence type="ECO:0000256" key="4">
    <source>
        <dbReference type="SAM" id="SignalP"/>
    </source>
</evidence>
<sequence length="401" mass="42121">MSRSNPFMTLAAAACLIALLAGCNQQKQAGGAPQGAGGPPEVSVATIEPQRLTVTTELPGRTAAYRIAEIRPQVSGIVLKRLFREGSEVKAGDQLYQIDPATYEASLASAQADVQKAEANLQAARNKASRYGDLVKNSVVSKQDFDDVQATLKQNEAQVAAAKAAYNLASINLNYTKVFAPISGRIGKSAVTEGALVTANQATALATIQQFDPIYVDVTQTASQLMKLREDMATGRIRPAEPGKIPVTLFLNSNGSGDDTAYPAKGELQFSDVTVDAGTSSVQLRAVFPNPNKELLPGLFVRARVEQGVAENAITVPQAAVARGPDGSARVWVVGADNKVNPRTIKTERAVGNVWLVSDGLAAGERVVVEGLQKVKPGAEVKPVPAQNALAALPEKAASAR</sequence>
<evidence type="ECO:0000259" key="5">
    <source>
        <dbReference type="Pfam" id="PF25876"/>
    </source>
</evidence>
<comment type="subcellular location">
    <subcellularLocation>
        <location evidence="1">Cell envelope</location>
    </subcellularLocation>
</comment>
<dbReference type="AlphaFoldDB" id="A0A1X7HHX3"/>
<dbReference type="InterPro" id="IPR006143">
    <property type="entry name" value="RND_pump_MFP"/>
</dbReference>
<dbReference type="InterPro" id="IPR058624">
    <property type="entry name" value="MdtA-like_HH"/>
</dbReference>
<feature type="signal peptide" evidence="4">
    <location>
        <begin position="1"/>
        <end position="29"/>
    </location>
</feature>
<dbReference type="Gene3D" id="1.10.287.470">
    <property type="entry name" value="Helix hairpin bin"/>
    <property type="match status" value="1"/>
</dbReference>
<dbReference type="PROSITE" id="PS51257">
    <property type="entry name" value="PROKAR_LIPOPROTEIN"/>
    <property type="match status" value="1"/>
</dbReference>
<dbReference type="SUPFAM" id="SSF111369">
    <property type="entry name" value="HlyD-like secretion proteins"/>
    <property type="match status" value="1"/>
</dbReference>
<dbReference type="Pfam" id="PF25876">
    <property type="entry name" value="HH_MFP_RND"/>
    <property type="match status" value="1"/>
</dbReference>
<dbReference type="InterPro" id="IPR058625">
    <property type="entry name" value="MdtA-like_BSH"/>
</dbReference>
<evidence type="ECO:0000256" key="3">
    <source>
        <dbReference type="SAM" id="Coils"/>
    </source>
</evidence>
<dbReference type="Pfam" id="PF25967">
    <property type="entry name" value="RND-MFP_C"/>
    <property type="match status" value="1"/>
</dbReference>
<evidence type="ECO:0000256" key="1">
    <source>
        <dbReference type="ARBA" id="ARBA00004196"/>
    </source>
</evidence>
<protein>
    <submittedName>
        <fullName evidence="9">Membrane fusion protein, multidrug efflux system</fullName>
    </submittedName>
</protein>
<dbReference type="PANTHER" id="PTHR30158:SF3">
    <property type="entry name" value="MULTIDRUG EFFLUX PUMP SUBUNIT ACRA-RELATED"/>
    <property type="match status" value="1"/>
</dbReference>
<feature type="chain" id="PRO_5012214289" evidence="4">
    <location>
        <begin position="30"/>
        <end position="401"/>
    </location>
</feature>
<feature type="domain" description="Multidrug resistance protein MdtA-like C-terminal permuted SH3" evidence="8">
    <location>
        <begin position="312"/>
        <end position="374"/>
    </location>
</feature>
<accession>A0A1X7HHX3</accession>
<dbReference type="FunFam" id="2.40.420.20:FF:000001">
    <property type="entry name" value="Efflux RND transporter periplasmic adaptor subunit"/>
    <property type="match status" value="1"/>
</dbReference>
<proteinExistence type="inferred from homology"/>
<dbReference type="InterPro" id="IPR058627">
    <property type="entry name" value="MdtA-like_C"/>
</dbReference>
<evidence type="ECO:0000256" key="2">
    <source>
        <dbReference type="ARBA" id="ARBA00009477"/>
    </source>
</evidence>
<reference evidence="9 10" key="1">
    <citation type="submission" date="2017-04" db="EMBL/GenBank/DDBJ databases">
        <authorList>
            <person name="Afonso C.L."/>
            <person name="Miller P.J."/>
            <person name="Scott M.A."/>
            <person name="Spackman E."/>
            <person name="Goraichik I."/>
            <person name="Dimitrov K.M."/>
            <person name="Suarez D.L."/>
            <person name="Swayne D.E."/>
        </authorList>
    </citation>
    <scope>NUCLEOTIDE SEQUENCE [LARGE SCALE GENOMIC DNA]</scope>
    <source>
        <strain evidence="9 10">A2P</strain>
    </source>
</reference>
<dbReference type="STRING" id="286727.SAMN02982917_6094"/>
<dbReference type="GO" id="GO:0046677">
    <property type="term" value="P:response to antibiotic"/>
    <property type="evidence" value="ECO:0007669"/>
    <property type="project" value="TreeGrafter"/>
</dbReference>
<feature type="domain" description="Multidrug resistance protein MdtA-like alpha-helical hairpin" evidence="5">
    <location>
        <begin position="107"/>
        <end position="176"/>
    </location>
</feature>
<gene>
    <name evidence="9" type="ORF">SAMN02982917_6094</name>
</gene>
<evidence type="ECO:0000259" key="6">
    <source>
        <dbReference type="Pfam" id="PF25917"/>
    </source>
</evidence>
<dbReference type="Proteomes" id="UP000192936">
    <property type="component" value="Unassembled WGS sequence"/>
</dbReference>
<feature type="domain" description="Multidrug resistance protein MdtA-like beta-barrel" evidence="7">
    <location>
        <begin position="213"/>
        <end position="308"/>
    </location>
</feature>
<name>A0A1X7HHX3_9PROT</name>
<dbReference type="Gene3D" id="2.40.30.170">
    <property type="match status" value="1"/>
</dbReference>